<protein>
    <submittedName>
        <fullName evidence="2">Uncharacterized protein LOC127750806</fullName>
    </submittedName>
</protein>
<dbReference type="AlphaFoldDB" id="A0A9C6X514"/>
<accession>A0A9C6X514</accession>
<evidence type="ECO:0000313" key="2">
    <source>
        <dbReference type="RefSeq" id="XP_052129258.1"/>
    </source>
</evidence>
<name>A0A9C6X514_FRAOC</name>
<dbReference type="PANTHER" id="PTHR23274">
    <property type="entry name" value="DNA HELICASE-RELATED"/>
    <property type="match status" value="1"/>
</dbReference>
<dbReference type="GO" id="GO:0005657">
    <property type="term" value="C:replication fork"/>
    <property type="evidence" value="ECO:0007669"/>
    <property type="project" value="TreeGrafter"/>
</dbReference>
<dbReference type="KEGG" id="foc:127750806"/>
<dbReference type="OrthoDB" id="272985at2759"/>
<dbReference type="Proteomes" id="UP000504606">
    <property type="component" value="Unplaced"/>
</dbReference>
<evidence type="ECO:0000313" key="1">
    <source>
        <dbReference type="Proteomes" id="UP000504606"/>
    </source>
</evidence>
<dbReference type="InterPro" id="IPR027417">
    <property type="entry name" value="P-loop_NTPase"/>
</dbReference>
<organism evidence="1 2">
    <name type="scientific">Frankliniella occidentalis</name>
    <name type="common">Western flower thrips</name>
    <name type="synonym">Euthrips occidentalis</name>
    <dbReference type="NCBI Taxonomy" id="133901"/>
    <lineage>
        <taxon>Eukaryota</taxon>
        <taxon>Metazoa</taxon>
        <taxon>Ecdysozoa</taxon>
        <taxon>Arthropoda</taxon>
        <taxon>Hexapoda</taxon>
        <taxon>Insecta</taxon>
        <taxon>Pterygota</taxon>
        <taxon>Neoptera</taxon>
        <taxon>Paraneoptera</taxon>
        <taxon>Thysanoptera</taxon>
        <taxon>Terebrantia</taxon>
        <taxon>Thripoidea</taxon>
        <taxon>Thripidae</taxon>
        <taxon>Frankliniella</taxon>
    </lineage>
</organism>
<dbReference type="GO" id="GO:0006260">
    <property type="term" value="P:DNA replication"/>
    <property type="evidence" value="ECO:0007669"/>
    <property type="project" value="TreeGrafter"/>
</dbReference>
<dbReference type="SUPFAM" id="SSF52540">
    <property type="entry name" value="P-loop containing nucleoside triphosphate hydrolases"/>
    <property type="match status" value="1"/>
</dbReference>
<reference evidence="2" key="1">
    <citation type="submission" date="2025-08" db="UniProtKB">
        <authorList>
            <consortium name="RefSeq"/>
        </authorList>
    </citation>
    <scope>IDENTIFICATION</scope>
    <source>
        <tissue evidence="2">Whole organism</tissue>
    </source>
</reference>
<proteinExistence type="predicted"/>
<dbReference type="GeneID" id="127750806"/>
<dbReference type="RefSeq" id="XP_052129258.1">
    <property type="nucleotide sequence ID" value="XM_052273298.1"/>
</dbReference>
<sequence length="150" mass="16826">MTGSRKGETVGIFRITITTNELSLPGKLRRRQFPLKPCYAMTVNKSQGQTLIREGLYLRTPLWSHGQLCVALSRVRCRQAVKIMGKEGQEQGRINANRGAAMAGNNIYTLNHIYAEVLQAVNQNTYLPAEQQGNNMAADVQPMYIDQEDE</sequence>
<dbReference type="PANTHER" id="PTHR23274:SF53">
    <property type="entry name" value="ATP-DEPENDENT DNA HELICASE"/>
    <property type="match status" value="1"/>
</dbReference>
<keyword evidence="1" id="KW-1185">Reference proteome</keyword>
<gene>
    <name evidence="2" type="primary">LOC127750806</name>
</gene>